<dbReference type="Proteomes" id="UP000004848">
    <property type="component" value="Unassembled WGS sequence"/>
</dbReference>
<reference evidence="1 2" key="1">
    <citation type="submission" date="2006-05" db="EMBL/GenBank/DDBJ databases">
        <authorList>
            <person name="King G."/>
            <person name="Ferriera S."/>
            <person name="Johnson J."/>
            <person name="Kravitz S."/>
            <person name="Beeson K."/>
            <person name="Sutton G."/>
            <person name="Rogers Y.-H."/>
            <person name="Friedman R."/>
            <person name="Frazier M."/>
            <person name="Venter J.C."/>
        </authorList>
    </citation>
    <scope>NUCLEOTIDE SEQUENCE [LARGE SCALE GENOMIC DNA]</scope>
    <source>
        <strain evidence="2">ATCC 25650 / DSM 13394 / JCM 20685 / NBRC 16684 / NCIMB 2208 / IAM 12614 / B1</strain>
    </source>
</reference>
<organism evidence="1 2">
    <name type="scientific">Roseibium aggregatum (strain ATCC 25650 / DSM 13394 / JCM 20685 / NBRC 16684 / NCIMB 2208 / IAM 12614 / B1)</name>
    <name type="common">Stappia aggregata</name>
    <dbReference type="NCBI Taxonomy" id="384765"/>
    <lineage>
        <taxon>Bacteria</taxon>
        <taxon>Pseudomonadati</taxon>
        <taxon>Pseudomonadota</taxon>
        <taxon>Alphaproteobacteria</taxon>
        <taxon>Hyphomicrobiales</taxon>
        <taxon>Stappiaceae</taxon>
        <taxon>Roseibium</taxon>
    </lineage>
</organism>
<evidence type="ECO:0000313" key="1">
    <source>
        <dbReference type="EMBL" id="EAV41483.1"/>
    </source>
</evidence>
<name>A0P075_ROSAI</name>
<proteinExistence type="predicted"/>
<evidence type="ECO:0000313" key="2">
    <source>
        <dbReference type="Proteomes" id="UP000004848"/>
    </source>
</evidence>
<accession>A0P075</accession>
<sequence>MKGWFRHSEDTALMTSSGLLFTAATCCSPYLERVVALRSSFPTEIAKCPLNAGQSFLLDDVRRSADD</sequence>
<dbReference type="EMBL" id="AAUW01000020">
    <property type="protein sequence ID" value="EAV41483.1"/>
    <property type="molecule type" value="Genomic_DNA"/>
</dbReference>
<dbReference type="AlphaFoldDB" id="A0P075"/>
<comment type="caution">
    <text evidence="1">The sequence shown here is derived from an EMBL/GenBank/DDBJ whole genome shotgun (WGS) entry which is preliminary data.</text>
</comment>
<gene>
    <name evidence="1" type="ORF">SIAM614_30271</name>
</gene>
<protein>
    <submittedName>
        <fullName evidence="1">Uncharacterized protein</fullName>
    </submittedName>
</protein>